<protein>
    <submittedName>
        <fullName evidence="2 4">Uncharacterized protein</fullName>
    </submittedName>
</protein>
<evidence type="ECO:0000313" key="2">
    <source>
        <dbReference type="EMBL" id="VDM62663.1"/>
    </source>
</evidence>
<accession>A0A0R3PXP1</accession>
<dbReference type="AlphaFoldDB" id="A0A0R3PXP1"/>
<proteinExistence type="predicted"/>
<organism evidence="4">
    <name type="scientific">Angiostrongylus costaricensis</name>
    <name type="common">Nematode worm</name>
    <dbReference type="NCBI Taxonomy" id="334426"/>
    <lineage>
        <taxon>Eukaryota</taxon>
        <taxon>Metazoa</taxon>
        <taxon>Ecdysozoa</taxon>
        <taxon>Nematoda</taxon>
        <taxon>Chromadorea</taxon>
        <taxon>Rhabditida</taxon>
        <taxon>Rhabditina</taxon>
        <taxon>Rhabditomorpha</taxon>
        <taxon>Strongyloidea</taxon>
        <taxon>Metastrongylidae</taxon>
        <taxon>Angiostrongylus</taxon>
    </lineage>
</organism>
<sequence>MCCRLLIQSIRSVVSLLLIFCLVETVDPPFLFPHGYFDSAKLKPFDAIYLNMMAQSNLEYGGITLEDLDKLRTSRKLVPRPPNLPRDREEDDALLDRLPPDIEGAVPKLQRKKSAELLAERPHSPLLAVSPDTVPSSSEEIDPLLKVSNTMIKKRAADNDNPFDVIATRAPARYDLNLNNKQLSNRMRRTHRKRRRPKFLSRSDIYDPRRHRTQKISREERKKIREELLIRPGFNELKHGIISNSSKHEGRKTVVID</sequence>
<dbReference type="WBParaSite" id="ACOC_0001107701-mRNA-1">
    <property type="protein sequence ID" value="ACOC_0001107701-mRNA-1"/>
    <property type="gene ID" value="ACOC_0001107701"/>
</dbReference>
<name>A0A0R3PXP1_ANGCS</name>
<dbReference type="OMA" id="NELKHGI"/>
<feature type="chain" id="PRO_5043130378" evidence="1">
    <location>
        <begin position="26"/>
        <end position="257"/>
    </location>
</feature>
<dbReference type="EMBL" id="UYYA01004606">
    <property type="protein sequence ID" value="VDM62663.1"/>
    <property type="molecule type" value="Genomic_DNA"/>
</dbReference>
<keyword evidence="3" id="KW-1185">Reference proteome</keyword>
<dbReference type="OrthoDB" id="5870726at2759"/>
<dbReference type="Proteomes" id="UP000267027">
    <property type="component" value="Unassembled WGS sequence"/>
</dbReference>
<keyword evidence="1" id="KW-0732">Signal</keyword>
<evidence type="ECO:0000313" key="4">
    <source>
        <dbReference type="WBParaSite" id="ACOC_0001107701-mRNA-1"/>
    </source>
</evidence>
<gene>
    <name evidence="2" type="ORF">ACOC_LOCUS11078</name>
</gene>
<feature type="signal peptide" evidence="1">
    <location>
        <begin position="1"/>
        <end position="25"/>
    </location>
</feature>
<evidence type="ECO:0000313" key="3">
    <source>
        <dbReference type="Proteomes" id="UP000267027"/>
    </source>
</evidence>
<reference evidence="2 3" key="2">
    <citation type="submission" date="2018-11" db="EMBL/GenBank/DDBJ databases">
        <authorList>
            <consortium name="Pathogen Informatics"/>
        </authorList>
    </citation>
    <scope>NUCLEOTIDE SEQUENCE [LARGE SCALE GENOMIC DNA]</scope>
    <source>
        <strain evidence="2 3">Costa Rica</strain>
    </source>
</reference>
<evidence type="ECO:0000256" key="1">
    <source>
        <dbReference type="SAM" id="SignalP"/>
    </source>
</evidence>
<reference evidence="4" key="1">
    <citation type="submission" date="2017-02" db="UniProtKB">
        <authorList>
            <consortium name="WormBaseParasite"/>
        </authorList>
    </citation>
    <scope>IDENTIFICATION</scope>
</reference>